<dbReference type="AlphaFoldDB" id="A0A0U4YX22"/>
<reference evidence="12" key="1">
    <citation type="journal article" date="2016" name="Genome Announc.">
        <title>Draft genome sequences of fungus Aspergillus calidoustus.</title>
        <authorList>
            <person name="Horn F."/>
            <person name="Linde J."/>
            <person name="Mattern D.J."/>
            <person name="Walther G."/>
            <person name="Guthke R."/>
            <person name="Scherlach K."/>
            <person name="Martin K."/>
            <person name="Brakhage A.A."/>
            <person name="Petzke L."/>
            <person name="Valiante V."/>
        </authorList>
    </citation>
    <scope>NUCLEOTIDE SEQUENCE [LARGE SCALE GENOMIC DNA]</scope>
    <source>
        <strain evidence="12">SF006504</strain>
    </source>
</reference>
<dbReference type="OrthoDB" id="29061at2759"/>
<evidence type="ECO:0000256" key="4">
    <source>
        <dbReference type="ARBA" id="ARBA00011098"/>
    </source>
</evidence>
<organism evidence="11 12">
    <name type="scientific">Aspergillus calidoustus</name>
    <dbReference type="NCBI Taxonomy" id="454130"/>
    <lineage>
        <taxon>Eukaryota</taxon>
        <taxon>Fungi</taxon>
        <taxon>Dikarya</taxon>
        <taxon>Ascomycota</taxon>
        <taxon>Pezizomycotina</taxon>
        <taxon>Eurotiomycetes</taxon>
        <taxon>Eurotiomycetidae</taxon>
        <taxon>Eurotiales</taxon>
        <taxon>Aspergillaceae</taxon>
        <taxon>Aspergillus</taxon>
        <taxon>Aspergillus subgen. Nidulantes</taxon>
    </lineage>
</organism>
<dbReference type="InterPro" id="IPR055089">
    <property type="entry name" value="COP9_N"/>
</dbReference>
<evidence type="ECO:0000313" key="12">
    <source>
        <dbReference type="Proteomes" id="UP000054771"/>
    </source>
</evidence>
<dbReference type="OMA" id="NHYHDLV"/>
<sequence length="495" mass="54978">MMSDVLTRLSTVPSRLHGATDVADELYDRQLRELVAYLKQPGLIASTTDPNEFLQVLSPSTHSLSFLYLLRFHIQQAQKRTKRDIPDVLQPGGNLWKWAVRFLRSFDPIQIRYSLHEWRQLVEIVASAALTSSKTLLALKVTRDALERLGLCGIFTSTHLLLVRLALLSSSYTYALPITNQLVYHFPTDADHVHHAYLSCSEHTPTTTLVTTASGISSKLSHRDHLQYFLYSAMIYMALKKWDEACHCLNAVIASPTANAVSKIMVEAYKKWILANLLGYGKIPPTSKMIAPHVIRVYQSLARPYISLAEAFEKGDLQKMITEIDIGQTIWQADKNTGLVSQLFEAYDKFVIVKLGKTFSALTMPDVLQRTSSTAQSPQEIEEFVASLVMSGALRASLSHAPQENGATMLRLSLSSRSDACQEEHIRAELIRAKTALNAIAQGVTQTDRTLELSRENLQFLAKSQKWSGNSDKVSSSGEAGGGGDIDEDLMGDGH</sequence>
<comment type="subunit">
    <text evidence="4">Component of the COP9 signalosome (CSN) complex.</text>
</comment>
<dbReference type="GO" id="GO:0006511">
    <property type="term" value="P:ubiquitin-dependent protein catabolic process"/>
    <property type="evidence" value="ECO:0007669"/>
    <property type="project" value="TreeGrafter"/>
</dbReference>
<evidence type="ECO:0000313" key="11">
    <source>
        <dbReference type="EMBL" id="CEL01557.1"/>
    </source>
</evidence>
<evidence type="ECO:0000256" key="2">
    <source>
        <dbReference type="ARBA" id="ARBA00004496"/>
    </source>
</evidence>
<keyword evidence="7" id="KW-0736">Signalosome</keyword>
<dbReference type="Proteomes" id="UP000054771">
    <property type="component" value="Unassembled WGS sequence"/>
</dbReference>
<dbReference type="GO" id="GO:0008180">
    <property type="term" value="C:COP9 signalosome"/>
    <property type="evidence" value="ECO:0007669"/>
    <property type="project" value="UniProtKB-KW"/>
</dbReference>
<evidence type="ECO:0000256" key="3">
    <source>
        <dbReference type="ARBA" id="ARBA00007084"/>
    </source>
</evidence>
<dbReference type="STRING" id="454130.A0A0U4YX22"/>
<protein>
    <recommendedName>
        <fullName evidence="5">COP9 signalosome complex subunit 3</fullName>
    </recommendedName>
</protein>
<dbReference type="EMBL" id="CDMC01000001">
    <property type="protein sequence ID" value="CEL01557.1"/>
    <property type="molecule type" value="Genomic_DNA"/>
</dbReference>
<feature type="compositionally biased region" description="Acidic residues" evidence="9">
    <location>
        <begin position="485"/>
        <end position="495"/>
    </location>
</feature>
<evidence type="ECO:0000256" key="5">
    <source>
        <dbReference type="ARBA" id="ARBA00014878"/>
    </source>
</evidence>
<evidence type="ECO:0000256" key="7">
    <source>
        <dbReference type="ARBA" id="ARBA00022790"/>
    </source>
</evidence>
<feature type="region of interest" description="Disordered" evidence="9">
    <location>
        <begin position="466"/>
        <end position="495"/>
    </location>
</feature>
<evidence type="ECO:0000256" key="8">
    <source>
        <dbReference type="ARBA" id="ARBA00023242"/>
    </source>
</evidence>
<evidence type="ECO:0000256" key="6">
    <source>
        <dbReference type="ARBA" id="ARBA00022490"/>
    </source>
</evidence>
<comment type="subcellular location">
    <subcellularLocation>
        <location evidence="2">Cytoplasm</location>
    </subcellularLocation>
    <subcellularLocation>
        <location evidence="1">Nucleus</location>
    </subcellularLocation>
</comment>
<dbReference type="PANTHER" id="PTHR10758:SF1">
    <property type="entry name" value="COP9 SIGNALOSOME COMPLEX SUBUNIT 3"/>
    <property type="match status" value="1"/>
</dbReference>
<keyword evidence="12" id="KW-1185">Reference proteome</keyword>
<keyword evidence="8" id="KW-0539">Nucleus</keyword>
<dbReference type="InterPro" id="IPR050756">
    <property type="entry name" value="CSN3"/>
</dbReference>
<keyword evidence="6" id="KW-0963">Cytoplasm</keyword>
<evidence type="ECO:0000256" key="9">
    <source>
        <dbReference type="SAM" id="MobiDB-lite"/>
    </source>
</evidence>
<comment type="similarity">
    <text evidence="3">Belongs to the CSN3 family.</text>
</comment>
<name>A0A0U4YX22_ASPCI</name>
<feature type="domain" description="PCI" evidence="10">
    <location>
        <begin position="244"/>
        <end position="412"/>
    </location>
</feature>
<dbReference type="PROSITE" id="PS50250">
    <property type="entry name" value="PCI"/>
    <property type="match status" value="1"/>
</dbReference>
<proteinExistence type="inferred from homology"/>
<dbReference type="PANTHER" id="PTHR10758">
    <property type="entry name" value="26S PROTEASOME NON-ATPASE REGULATORY SUBUNIT 3/COP9 SIGNALOSOME COMPLEX SUBUNIT 3"/>
    <property type="match status" value="1"/>
</dbReference>
<accession>A0A0U4YX22</accession>
<dbReference type="Pfam" id="PF22788">
    <property type="entry name" value="COP9_hel_rpt"/>
    <property type="match status" value="1"/>
</dbReference>
<dbReference type="InterPro" id="IPR000717">
    <property type="entry name" value="PCI_dom"/>
</dbReference>
<dbReference type="GO" id="GO:0005737">
    <property type="term" value="C:cytoplasm"/>
    <property type="evidence" value="ECO:0007669"/>
    <property type="project" value="UniProtKB-SubCell"/>
</dbReference>
<evidence type="ECO:0000259" key="10">
    <source>
        <dbReference type="PROSITE" id="PS50250"/>
    </source>
</evidence>
<evidence type="ECO:0000256" key="1">
    <source>
        <dbReference type="ARBA" id="ARBA00004123"/>
    </source>
</evidence>
<gene>
    <name evidence="11" type="ORF">ASPCAL01138</name>
</gene>